<dbReference type="InterPro" id="IPR052913">
    <property type="entry name" value="Glycopeptide_resist_protein"/>
</dbReference>
<dbReference type="PANTHER" id="PTHR35788:SF1">
    <property type="entry name" value="EXPORTED PROTEIN"/>
    <property type="match status" value="1"/>
</dbReference>
<gene>
    <name evidence="1" type="ORF">ACFPYL_22800</name>
</gene>
<proteinExistence type="predicted"/>
<sequence length="580" mass="61464">MTKAPRDSSGRESAGGKVVVLLLGGLLVLVGGAYAAAYFAAGDKVPRGTTVAGVEIGGLTPAAAEEALSAGLEDRVDRPVPVSVDGQTATIDPADAGLTVDVPATVEQAGGGKSWAPGDLWDYWTGGDEQDPVVDVDQASFDAALEDLADEVGTAATDGAVAFKKARIVVTDPAPGQGFDPEAARTAVLGSYLSEDDEVARLETTVVQPDIDDADVQEALDSFANPAMSGPVTLVFGDSPVELQPRDFSAALAMKAEGGELVPDLDTDRLTKLVESGVSEEDEPVDATVELVNGKPRVVPAKPGVTFDPADVSSAFLELVTSKDDDRTMKVEATVAEPEFTTADAKALGIKERVSTFTTYYPYAEYRNVNIGRAAELIDGTVLKPGDTFSLNDIVGERTVENGFTTGFIISNGLFKEDLGGGVSQMATTTFNAMYFAGLKDIEHKPHSVYIDRYPEGREATVAWGSVDLRFQNDTDHGVLVHATVQPGSSSSQGVVTVSMYSTKTWDITSKTSPRYNYRSPGTQTQDTDDCVPNTGYDGFDVDVTRYFHHVGDDAVVRSEKFHTSYIASDTVICKPPKKN</sequence>
<organism evidence="1 2">
    <name type="scientific">Nocardioides hankookensis</name>
    <dbReference type="NCBI Taxonomy" id="443157"/>
    <lineage>
        <taxon>Bacteria</taxon>
        <taxon>Bacillati</taxon>
        <taxon>Actinomycetota</taxon>
        <taxon>Actinomycetes</taxon>
        <taxon>Propionibacteriales</taxon>
        <taxon>Nocardioidaceae</taxon>
        <taxon>Nocardioides</taxon>
    </lineage>
</organism>
<evidence type="ECO:0000313" key="2">
    <source>
        <dbReference type="Proteomes" id="UP001596135"/>
    </source>
</evidence>
<reference evidence="2" key="1">
    <citation type="journal article" date="2019" name="Int. J. Syst. Evol. Microbiol.">
        <title>The Global Catalogue of Microorganisms (GCM) 10K type strain sequencing project: providing services to taxonomists for standard genome sequencing and annotation.</title>
        <authorList>
            <consortium name="The Broad Institute Genomics Platform"/>
            <consortium name="The Broad Institute Genome Sequencing Center for Infectious Disease"/>
            <person name="Wu L."/>
            <person name="Ma J."/>
        </authorList>
    </citation>
    <scope>NUCLEOTIDE SEQUENCE [LARGE SCALE GENOMIC DNA]</scope>
    <source>
        <strain evidence="2">CCUG 54522</strain>
    </source>
</reference>
<dbReference type="RefSeq" id="WP_379160011.1">
    <property type="nucleotide sequence ID" value="NZ_JBHSRJ010000009.1"/>
</dbReference>
<dbReference type="Pfam" id="PF04294">
    <property type="entry name" value="VanW"/>
    <property type="match status" value="1"/>
</dbReference>
<dbReference type="PANTHER" id="PTHR35788">
    <property type="entry name" value="EXPORTED PROTEIN-RELATED"/>
    <property type="match status" value="1"/>
</dbReference>
<dbReference type="InterPro" id="IPR007391">
    <property type="entry name" value="Vancomycin_resist_VanW"/>
</dbReference>
<protein>
    <submittedName>
        <fullName evidence="1">VanW family protein</fullName>
    </submittedName>
</protein>
<dbReference type="Proteomes" id="UP001596135">
    <property type="component" value="Unassembled WGS sequence"/>
</dbReference>
<dbReference type="EMBL" id="JBHSRJ010000009">
    <property type="protein sequence ID" value="MFC6045930.1"/>
    <property type="molecule type" value="Genomic_DNA"/>
</dbReference>
<comment type="caution">
    <text evidence="1">The sequence shown here is derived from an EMBL/GenBank/DDBJ whole genome shotgun (WGS) entry which is preliminary data.</text>
</comment>
<accession>A0ABW1LRD0</accession>
<name>A0ABW1LRD0_9ACTN</name>
<keyword evidence="2" id="KW-1185">Reference proteome</keyword>
<evidence type="ECO:0000313" key="1">
    <source>
        <dbReference type="EMBL" id="MFC6045930.1"/>
    </source>
</evidence>